<feature type="transmembrane region" description="Helical" evidence="1">
    <location>
        <begin position="681"/>
        <end position="701"/>
    </location>
</feature>
<evidence type="ECO:0000313" key="2">
    <source>
        <dbReference type="EMBL" id="CAB4533049.1"/>
    </source>
</evidence>
<dbReference type="EMBL" id="CAEZUR010000004">
    <property type="protein sequence ID" value="CAB4600300.1"/>
    <property type="molecule type" value="Genomic_DNA"/>
</dbReference>
<feature type="transmembrane region" description="Helical" evidence="1">
    <location>
        <begin position="90"/>
        <end position="111"/>
    </location>
</feature>
<evidence type="ECO:0000256" key="1">
    <source>
        <dbReference type="SAM" id="Phobius"/>
    </source>
</evidence>
<feature type="transmembrane region" description="Helical" evidence="1">
    <location>
        <begin position="117"/>
        <end position="138"/>
    </location>
</feature>
<feature type="transmembrane region" description="Helical" evidence="1">
    <location>
        <begin position="544"/>
        <end position="563"/>
    </location>
</feature>
<feature type="transmembrane region" description="Helical" evidence="1">
    <location>
        <begin position="732"/>
        <end position="749"/>
    </location>
</feature>
<feature type="transmembrane region" description="Helical" evidence="1">
    <location>
        <begin position="599"/>
        <end position="617"/>
    </location>
</feature>
<feature type="transmembrane region" description="Helical" evidence="1">
    <location>
        <begin position="755"/>
        <end position="771"/>
    </location>
</feature>
<feature type="transmembrane region" description="Helical" evidence="1">
    <location>
        <begin position="397"/>
        <end position="421"/>
    </location>
</feature>
<feature type="transmembrane region" description="Helical" evidence="1">
    <location>
        <begin position="648"/>
        <end position="669"/>
    </location>
</feature>
<accession>A0A6J6B3W6</accession>
<feature type="transmembrane region" description="Helical" evidence="1">
    <location>
        <begin position="427"/>
        <end position="444"/>
    </location>
</feature>
<dbReference type="AlphaFoldDB" id="A0A6J6B3W6"/>
<gene>
    <name evidence="2" type="ORF">UFOPK1433_00018</name>
    <name evidence="3" type="ORF">UFOPK1843_00089</name>
</gene>
<feature type="transmembrane region" description="Helical" evidence="1">
    <location>
        <begin position="517"/>
        <end position="538"/>
    </location>
</feature>
<feature type="transmembrane region" description="Helical" evidence="1">
    <location>
        <begin position="150"/>
        <end position="170"/>
    </location>
</feature>
<organism evidence="2">
    <name type="scientific">freshwater metagenome</name>
    <dbReference type="NCBI Taxonomy" id="449393"/>
    <lineage>
        <taxon>unclassified sequences</taxon>
        <taxon>metagenomes</taxon>
        <taxon>ecological metagenomes</taxon>
    </lineage>
</organism>
<feature type="transmembrane region" description="Helical" evidence="1">
    <location>
        <begin position="182"/>
        <end position="203"/>
    </location>
</feature>
<feature type="transmembrane region" description="Helical" evidence="1">
    <location>
        <begin position="308"/>
        <end position="327"/>
    </location>
</feature>
<feature type="transmembrane region" description="Helical" evidence="1">
    <location>
        <begin position="783"/>
        <end position="802"/>
    </location>
</feature>
<feature type="transmembrane region" description="Helical" evidence="1">
    <location>
        <begin position="348"/>
        <end position="367"/>
    </location>
</feature>
<proteinExistence type="predicted"/>
<keyword evidence="1" id="KW-0472">Membrane</keyword>
<feature type="transmembrane region" description="Helical" evidence="1">
    <location>
        <begin position="284"/>
        <end position="302"/>
    </location>
</feature>
<feature type="transmembrane region" description="Helical" evidence="1">
    <location>
        <begin position="1016"/>
        <end position="1034"/>
    </location>
</feature>
<feature type="transmembrane region" description="Helical" evidence="1">
    <location>
        <begin position="373"/>
        <end position="390"/>
    </location>
</feature>
<feature type="transmembrane region" description="Helical" evidence="1">
    <location>
        <begin position="235"/>
        <end position="254"/>
    </location>
</feature>
<feature type="transmembrane region" description="Helical" evidence="1">
    <location>
        <begin position="990"/>
        <end position="1009"/>
    </location>
</feature>
<feature type="transmembrane region" description="Helical" evidence="1">
    <location>
        <begin position="929"/>
        <end position="947"/>
    </location>
</feature>
<protein>
    <submittedName>
        <fullName evidence="2">Unannotated protein</fullName>
    </submittedName>
</protein>
<name>A0A6J6B3W6_9ZZZZ</name>
<feature type="transmembrane region" description="Helical" evidence="1">
    <location>
        <begin position="1040"/>
        <end position="1058"/>
    </location>
</feature>
<feature type="transmembrane region" description="Helical" evidence="1">
    <location>
        <begin position="210"/>
        <end position="229"/>
    </location>
</feature>
<feature type="transmembrane region" description="Helical" evidence="1">
    <location>
        <begin position="959"/>
        <end position="978"/>
    </location>
</feature>
<feature type="transmembrane region" description="Helical" evidence="1">
    <location>
        <begin position="899"/>
        <end position="917"/>
    </location>
</feature>
<feature type="transmembrane region" description="Helical" evidence="1">
    <location>
        <begin position="624"/>
        <end position="642"/>
    </location>
</feature>
<feature type="transmembrane region" description="Helical" evidence="1">
    <location>
        <begin position="874"/>
        <end position="892"/>
    </location>
</feature>
<reference evidence="2" key="1">
    <citation type="submission" date="2020-05" db="EMBL/GenBank/DDBJ databases">
        <authorList>
            <person name="Chiriac C."/>
            <person name="Salcher M."/>
            <person name="Ghai R."/>
            <person name="Kavagutti S V."/>
        </authorList>
    </citation>
    <scope>NUCLEOTIDE SEQUENCE</scope>
</reference>
<feature type="transmembrane region" description="Helical" evidence="1">
    <location>
        <begin position="814"/>
        <end position="831"/>
    </location>
</feature>
<sequence length="1078" mass="117220">MYGTPFCTHEFTEEQLGSLKQVVCPCGNKYLSKELIEFNRLRKLLTETNESLGSLVQAMAVFNGGNKVSLNQEVAPVPLKPKRERPKLSVTQWLIVVAGFLVLVAASVFVSQNLNSWNVYAWSTLELSLGLVAGFGALKLKRFSILLSNFLAVFSSAMLLTLIMSFSTTFGWGFTAWDNEPAWFWSINLGTVAVVSLLLGMWSKNFGWRAIAPLSLTASAITLVVNSAGAFEDRWRVAVLSLALFAVLIAVRLARNAKWDIESGVDEAYLKDLQAREDNSLKRFGISVSILLAAFGALDIIQQLALNASAPIDGIAAIVTSAVWLVGARINRSWVSALVEKDETVLSLRNSASAIGLSFLGLGILSLINGVDYTVGLTVAVLLLLLVFMLERFAKFLLLPTFAVTIAAWVTVTFGGIWYLKPDLVDYYRPFGFYLVAIALVLSIREFVSFSRLRTIAIYATGFVGSVSVFLYYRVQAEADSLEIALALALTLIGVNLFPALVRWLEVRAKVIAFSTSNWIPLVQSSLISLIASTAFFTSAAKPILMTVASGYLLVSLAGVIIFKGKELAQKFTHQGYVAIGLSVLLSVFSGSIDALKVHSAFILVDGLMILGFALLTKNIRWANVGYAVTSLSVVIANNAWGTDKNSSLIAAIAMALGAAGNLGLIWANKQFGKGEISTRLVTRITTGISLVLIIASAQRFVPLSALDYWILLAVPAAIALIIELRAKSNFAFIYAGAALFAAAASFTNQPEVNFNSRLAVVFALITFLLIRRSLQTKQLEWAIGSQISIAALGFFVVRVGYNQFNLDWDGPELYAVTISILLGICAWLTKPANGKMGRYLRLEIPLAAAITPSVIYSWTSITKQFSALDAAEISRTLIVLAISIAVMVIGILRGNRGLNLIGTVELWLIAVPGLWFKTSAVDNGSADLELRGLIIAGLLYWAIYLLRKYSGLKLKSVVFIGIPVTIALGPAIFHTLSSLGGSEIRSLDWWRFGIVLTVSLVLLVTGSLREIGGTFFPGLIGVIVTVLPYGFHPLTNKEWFLWAILLGVAGLLVWLAVRLENMRKSGREPSVWLKELK</sequence>
<evidence type="ECO:0000313" key="3">
    <source>
        <dbReference type="EMBL" id="CAB4600300.1"/>
    </source>
</evidence>
<feature type="transmembrane region" description="Helical" evidence="1">
    <location>
        <begin position="575"/>
        <end position="593"/>
    </location>
</feature>
<feature type="transmembrane region" description="Helical" evidence="1">
    <location>
        <begin position="485"/>
        <end position="505"/>
    </location>
</feature>
<feature type="transmembrane region" description="Helical" evidence="1">
    <location>
        <begin position="843"/>
        <end position="862"/>
    </location>
</feature>
<keyword evidence="1" id="KW-1133">Transmembrane helix</keyword>
<feature type="transmembrane region" description="Helical" evidence="1">
    <location>
        <begin position="456"/>
        <end position="473"/>
    </location>
</feature>
<dbReference type="EMBL" id="CAEZSN010000001">
    <property type="protein sequence ID" value="CAB4533049.1"/>
    <property type="molecule type" value="Genomic_DNA"/>
</dbReference>
<keyword evidence="1" id="KW-0812">Transmembrane</keyword>
<feature type="transmembrane region" description="Helical" evidence="1">
    <location>
        <begin position="707"/>
        <end position="725"/>
    </location>
</feature>